<dbReference type="AlphaFoldDB" id="X1DVS2"/>
<evidence type="ECO:0000256" key="1">
    <source>
        <dbReference type="ARBA" id="ARBA00023027"/>
    </source>
</evidence>
<name>X1DVS2_9ZZZZ</name>
<organism evidence="3">
    <name type="scientific">marine sediment metagenome</name>
    <dbReference type="NCBI Taxonomy" id="412755"/>
    <lineage>
        <taxon>unclassified sequences</taxon>
        <taxon>metagenomes</taxon>
        <taxon>ecological metagenomes</taxon>
    </lineage>
</organism>
<protein>
    <recommendedName>
        <fullName evidence="2">Pyridine nucleotide-disulphide oxidoreductase dimerisation domain-containing protein</fullName>
    </recommendedName>
</protein>
<dbReference type="PANTHER" id="PTHR22912">
    <property type="entry name" value="DISULFIDE OXIDOREDUCTASE"/>
    <property type="match status" value="1"/>
</dbReference>
<dbReference type="InterPro" id="IPR016156">
    <property type="entry name" value="FAD/NAD-linked_Rdtase_dimer_sf"/>
</dbReference>
<gene>
    <name evidence="3" type="ORF">S03H2_05154</name>
</gene>
<dbReference type="InterPro" id="IPR050151">
    <property type="entry name" value="Class-I_Pyr_Nuc-Dis_Oxidored"/>
</dbReference>
<dbReference type="SUPFAM" id="SSF55424">
    <property type="entry name" value="FAD/NAD-linked reductases, dimerisation (C-terminal) domain"/>
    <property type="match status" value="1"/>
</dbReference>
<dbReference type="EMBL" id="BARU01002119">
    <property type="protein sequence ID" value="GAH24347.1"/>
    <property type="molecule type" value="Genomic_DNA"/>
</dbReference>
<evidence type="ECO:0000313" key="3">
    <source>
        <dbReference type="EMBL" id="GAH24347.1"/>
    </source>
</evidence>
<reference evidence="3" key="1">
    <citation type="journal article" date="2014" name="Front. Microbiol.">
        <title>High frequency of phylogenetically diverse reductive dehalogenase-homologous genes in deep subseafloor sedimentary metagenomes.</title>
        <authorList>
            <person name="Kawai M."/>
            <person name="Futagami T."/>
            <person name="Toyoda A."/>
            <person name="Takaki Y."/>
            <person name="Nishi S."/>
            <person name="Hori S."/>
            <person name="Arai W."/>
            <person name="Tsubouchi T."/>
            <person name="Morono Y."/>
            <person name="Uchiyama I."/>
            <person name="Ito T."/>
            <person name="Fujiyama A."/>
            <person name="Inagaki F."/>
            <person name="Takami H."/>
        </authorList>
    </citation>
    <scope>NUCLEOTIDE SEQUENCE</scope>
    <source>
        <strain evidence="3">Expedition CK06-06</strain>
    </source>
</reference>
<dbReference type="InterPro" id="IPR004099">
    <property type="entry name" value="Pyr_nucl-diS_OxRdtase_dimer"/>
</dbReference>
<dbReference type="Gene3D" id="3.30.390.30">
    <property type="match status" value="1"/>
</dbReference>
<dbReference type="PANTHER" id="PTHR22912:SF151">
    <property type="entry name" value="DIHYDROLIPOYL DEHYDROGENASE, MITOCHONDRIAL"/>
    <property type="match status" value="1"/>
</dbReference>
<dbReference type="GO" id="GO:0004148">
    <property type="term" value="F:dihydrolipoyl dehydrogenase (NADH) activity"/>
    <property type="evidence" value="ECO:0007669"/>
    <property type="project" value="TreeGrafter"/>
</dbReference>
<keyword evidence="1" id="KW-0520">NAD</keyword>
<accession>X1DVS2</accession>
<proteinExistence type="predicted"/>
<dbReference type="GO" id="GO:0050660">
    <property type="term" value="F:flavin adenine dinucleotide binding"/>
    <property type="evidence" value="ECO:0007669"/>
    <property type="project" value="TreeGrafter"/>
</dbReference>
<sequence length="133" mass="14564">MTEKEAIDKGYEIYVAIKQYSTVAKGYAMGFSNNDDDDGFVKLVVDKSYRILGAHVVGPHAAILVQPFVYLMNSGFTCVLPESSGEEDIPKLSRACPEGGSFMPIYRSMVIHPSLNEVTGWAIGSLKPVNIKM</sequence>
<feature type="domain" description="Pyridine nucleotide-disulphide oxidoreductase dimerisation" evidence="2">
    <location>
        <begin position="1"/>
        <end position="77"/>
    </location>
</feature>
<evidence type="ECO:0000259" key="2">
    <source>
        <dbReference type="Pfam" id="PF02852"/>
    </source>
</evidence>
<comment type="caution">
    <text evidence="3">The sequence shown here is derived from an EMBL/GenBank/DDBJ whole genome shotgun (WGS) entry which is preliminary data.</text>
</comment>
<dbReference type="Pfam" id="PF02852">
    <property type="entry name" value="Pyr_redox_dim"/>
    <property type="match status" value="1"/>
</dbReference>
<feature type="non-terminal residue" evidence="3">
    <location>
        <position position="133"/>
    </location>
</feature>
<dbReference type="GO" id="GO:0006103">
    <property type="term" value="P:2-oxoglutarate metabolic process"/>
    <property type="evidence" value="ECO:0007669"/>
    <property type="project" value="TreeGrafter"/>
</dbReference>